<reference evidence="5 6" key="1">
    <citation type="submission" date="2016-10" db="EMBL/GenBank/DDBJ databases">
        <authorList>
            <person name="de Groot N.N."/>
        </authorList>
    </citation>
    <scope>NUCLEOTIDE SEQUENCE [LARGE SCALE GENOMIC DNA]</scope>
    <source>
        <strain evidence="5 6">NLAE-zl-C500</strain>
    </source>
</reference>
<dbReference type="Pfam" id="PF00933">
    <property type="entry name" value="Glyco_hydro_3"/>
    <property type="match status" value="1"/>
</dbReference>
<dbReference type="InterPro" id="IPR002772">
    <property type="entry name" value="Glyco_hydro_3_C"/>
</dbReference>
<proteinExistence type="inferred from homology"/>
<feature type="domain" description="Fibronectin type III-like" evidence="4">
    <location>
        <begin position="719"/>
        <end position="788"/>
    </location>
</feature>
<gene>
    <name evidence="5" type="ORF">SAMN05192581_101354</name>
</gene>
<dbReference type="PANTHER" id="PTHR30620:SF123">
    <property type="entry name" value="BETA-XYLOSIDASE"/>
    <property type="match status" value="1"/>
</dbReference>
<dbReference type="PANTHER" id="PTHR30620">
    <property type="entry name" value="PERIPLASMIC BETA-GLUCOSIDASE-RELATED"/>
    <property type="match status" value="1"/>
</dbReference>
<dbReference type="AlphaFoldDB" id="A0A1G6G4B6"/>
<dbReference type="FunFam" id="3.40.50.1700:FF:000016">
    <property type="entry name" value="Periplasmic beta-glucosidase, xylosidase/arabinosidase"/>
    <property type="match status" value="1"/>
</dbReference>
<dbReference type="GO" id="GO:0008422">
    <property type="term" value="F:beta-glucosidase activity"/>
    <property type="evidence" value="ECO:0007669"/>
    <property type="project" value="TreeGrafter"/>
</dbReference>
<dbReference type="PROSITE" id="PS00775">
    <property type="entry name" value="GLYCOSYL_HYDROL_F3"/>
    <property type="match status" value="1"/>
</dbReference>
<protein>
    <submittedName>
        <fullName evidence="5">Beta-glucosidase</fullName>
    </submittedName>
</protein>
<dbReference type="Gene3D" id="2.60.40.10">
    <property type="entry name" value="Immunoglobulins"/>
    <property type="match status" value="1"/>
</dbReference>
<comment type="similarity">
    <text evidence="1 3">Belongs to the glycosyl hydrolase 3 family.</text>
</comment>
<sequence>MMVENAVNYKYQLNLIPYYTMIQRFCVLLIILVMSVSVFAQSSLPYYKKKELSVDIRLSDLLSRMTLEEKVGQLLCPLGWEMYEIHGSEVHPSGKFKQLIKERNAGMLWATYRADPWTKKTLANGLNPELAAKAGNALQKYVMENTRLGIPMFLAEEAPHGHMAIGATVFPTGIGMAATWSRELVKEVGQVIAKEIRSQGGHISYGPVLDLTRDPRWSRVEETFGEDPVLSGILGASMVDGLGGGNLSQKYATIATLKHFLAYAVPEGGQNGNYASVGIRDLHQNFLPPFRKAIDAGALSVMTSYNSIDGIPCTSNHYLLTQLLRNEWKFRGFVVSDLYSIEGIHESHFVASTKENAAIQSVTAGVDVDLGGDAYTNLCYAVQSGQMDKAVIDTAVCRVLRMKFEMGLFEHPYVDPKIAAKTVRRKEHIDLARKIAQSSITLLKNENSILPLSKTINKVAVIGPNADNRYNMLGDYTAPQEDSNVKTVLDGILTKLSPSRVEYVRGCAIRDTAVNEIEQAIDAARRSEVVIVVVGGSSARDFKTSYKETGAAVAEEGSVSDMECGEGFDRASLSLLGRQQELLESLQKTGKPLIVVYIEGRPLEKNWASEYADALLTAYYPGQEGGNAIADVLFGDYNPSGRLPISVPRSVGQIPVYYNQKAPRNHDYVEVSSSPLYSFGYGMSYTTFEYSDLQVVQKSARCFEVSFKVKNTGKYDGEEVSQLYMRDEYASVVQPMKQLKHFERFHLKKGEEKKVTFVLTEEDFFLVNYTLKKVVESGNFHLMIGAASNDIRLQNVILVE</sequence>
<name>A0A1G6G4B6_BACOV</name>
<dbReference type="SMART" id="SM01217">
    <property type="entry name" value="Fn3_like"/>
    <property type="match status" value="1"/>
</dbReference>
<dbReference type="Proteomes" id="UP000183670">
    <property type="component" value="Unassembled WGS sequence"/>
</dbReference>
<dbReference type="Pfam" id="PF14310">
    <property type="entry name" value="Fn3-like"/>
    <property type="match status" value="1"/>
</dbReference>
<dbReference type="SUPFAM" id="SSF52279">
    <property type="entry name" value="Beta-D-glucan exohydrolase, C-terminal domain"/>
    <property type="match status" value="1"/>
</dbReference>
<dbReference type="InterPro" id="IPR026891">
    <property type="entry name" value="Fn3-like"/>
</dbReference>
<dbReference type="FunFam" id="2.60.40.10:FF:000495">
    <property type="entry name" value="Periplasmic beta-glucosidase"/>
    <property type="match status" value="1"/>
</dbReference>
<keyword evidence="3" id="KW-0326">Glycosidase</keyword>
<evidence type="ECO:0000256" key="1">
    <source>
        <dbReference type="ARBA" id="ARBA00005336"/>
    </source>
</evidence>
<dbReference type="PRINTS" id="PR00133">
    <property type="entry name" value="GLHYDRLASE3"/>
</dbReference>
<dbReference type="InterPro" id="IPR036962">
    <property type="entry name" value="Glyco_hydro_3_N_sf"/>
</dbReference>
<evidence type="ECO:0000313" key="6">
    <source>
        <dbReference type="Proteomes" id="UP000183670"/>
    </source>
</evidence>
<evidence type="ECO:0000256" key="2">
    <source>
        <dbReference type="ARBA" id="ARBA00022801"/>
    </source>
</evidence>
<dbReference type="InterPro" id="IPR036881">
    <property type="entry name" value="Glyco_hydro_3_C_sf"/>
</dbReference>
<dbReference type="Gene3D" id="3.20.20.300">
    <property type="entry name" value="Glycoside hydrolase, family 3, N-terminal domain"/>
    <property type="match status" value="1"/>
</dbReference>
<dbReference type="InterPro" id="IPR051915">
    <property type="entry name" value="Cellulose_Degrad_GH3"/>
</dbReference>
<dbReference type="SUPFAM" id="SSF51445">
    <property type="entry name" value="(Trans)glycosidases"/>
    <property type="match status" value="1"/>
</dbReference>
<evidence type="ECO:0000259" key="4">
    <source>
        <dbReference type="SMART" id="SM01217"/>
    </source>
</evidence>
<evidence type="ECO:0000313" key="5">
    <source>
        <dbReference type="EMBL" id="SDB76824.1"/>
    </source>
</evidence>
<organism evidence="5 6">
    <name type="scientific">Bacteroides ovatus</name>
    <dbReference type="NCBI Taxonomy" id="28116"/>
    <lineage>
        <taxon>Bacteria</taxon>
        <taxon>Pseudomonadati</taxon>
        <taxon>Bacteroidota</taxon>
        <taxon>Bacteroidia</taxon>
        <taxon>Bacteroidales</taxon>
        <taxon>Bacteroidaceae</taxon>
        <taxon>Bacteroides</taxon>
    </lineage>
</organism>
<dbReference type="InterPro" id="IPR001764">
    <property type="entry name" value="Glyco_hydro_3_N"/>
</dbReference>
<dbReference type="InterPro" id="IPR017853">
    <property type="entry name" value="GH"/>
</dbReference>
<keyword evidence="2 3" id="KW-0378">Hydrolase</keyword>
<accession>A0A1G6G4B6</accession>
<dbReference type="InterPro" id="IPR013783">
    <property type="entry name" value="Ig-like_fold"/>
</dbReference>
<dbReference type="GO" id="GO:0009251">
    <property type="term" value="P:glucan catabolic process"/>
    <property type="evidence" value="ECO:0007669"/>
    <property type="project" value="TreeGrafter"/>
</dbReference>
<evidence type="ECO:0000256" key="3">
    <source>
        <dbReference type="RuleBase" id="RU361161"/>
    </source>
</evidence>
<dbReference type="Pfam" id="PF01915">
    <property type="entry name" value="Glyco_hydro_3_C"/>
    <property type="match status" value="1"/>
</dbReference>
<dbReference type="InterPro" id="IPR019800">
    <property type="entry name" value="Glyco_hydro_3_AS"/>
</dbReference>
<dbReference type="Gene3D" id="3.40.50.1700">
    <property type="entry name" value="Glycoside hydrolase family 3 C-terminal domain"/>
    <property type="match status" value="1"/>
</dbReference>
<dbReference type="EMBL" id="FMYE01000013">
    <property type="protein sequence ID" value="SDB76824.1"/>
    <property type="molecule type" value="Genomic_DNA"/>
</dbReference>